<comment type="subunit">
    <text evidence="1">Component of the lipopolysaccharide transport and assembly complex.</text>
</comment>
<dbReference type="EMBL" id="JAIGNU010000001">
    <property type="protein sequence ID" value="MBX7500320.1"/>
    <property type="molecule type" value="Genomic_DNA"/>
</dbReference>
<gene>
    <name evidence="1 4" type="primary">lptD</name>
    <name evidence="4" type="ORF">K3181_02525</name>
</gene>
<name>A0ABS7JRQ7_9SPHN</name>
<dbReference type="InterPro" id="IPR050218">
    <property type="entry name" value="LptD"/>
</dbReference>
<comment type="subcellular location">
    <subcellularLocation>
        <location evidence="1">Cell outer membrane</location>
    </subcellularLocation>
</comment>
<reference evidence="4 5" key="1">
    <citation type="submission" date="2021-08" db="EMBL/GenBank/DDBJ databases">
        <title>Comparative Genomics Analysis of the Genus Qipengyuania Reveals Extensive Genetic Diversity and Metabolic Versatility, Including the Description of Fifteen Novel Species.</title>
        <authorList>
            <person name="Liu Y."/>
        </authorList>
    </citation>
    <scope>NUCLEOTIDE SEQUENCE [LARGE SCALE GENOMIC DNA]</scope>
    <source>
        <strain evidence="4 5">YG27</strain>
    </source>
</reference>
<evidence type="ECO:0000259" key="3">
    <source>
        <dbReference type="Pfam" id="PF04453"/>
    </source>
</evidence>
<keyword evidence="1" id="KW-0472">Membrane</keyword>
<dbReference type="InterPro" id="IPR020889">
    <property type="entry name" value="LipoPS_assembly_LptD"/>
</dbReference>
<protein>
    <recommendedName>
        <fullName evidence="1">LPS-assembly protein LptD</fullName>
    </recommendedName>
</protein>
<dbReference type="PANTHER" id="PTHR30189:SF1">
    <property type="entry name" value="LPS-ASSEMBLY PROTEIN LPTD"/>
    <property type="match status" value="1"/>
</dbReference>
<keyword evidence="5" id="KW-1185">Reference proteome</keyword>
<comment type="function">
    <text evidence="1">Involved in the assembly of lipopolysaccharide (LPS) at the surface of the outer membrane.</text>
</comment>
<comment type="similarity">
    <text evidence="1">Belongs to the LptD family.</text>
</comment>
<organism evidence="4 5">
    <name type="scientific">Qipengyuania mesophila</name>
    <dbReference type="NCBI Taxonomy" id="2867246"/>
    <lineage>
        <taxon>Bacteria</taxon>
        <taxon>Pseudomonadati</taxon>
        <taxon>Pseudomonadota</taxon>
        <taxon>Alphaproteobacteria</taxon>
        <taxon>Sphingomonadales</taxon>
        <taxon>Erythrobacteraceae</taxon>
        <taxon>Qipengyuania</taxon>
    </lineage>
</organism>
<dbReference type="PANTHER" id="PTHR30189">
    <property type="entry name" value="LPS-ASSEMBLY PROTEIN"/>
    <property type="match status" value="1"/>
</dbReference>
<feature type="region of interest" description="Disordered" evidence="2">
    <location>
        <begin position="43"/>
        <end position="63"/>
    </location>
</feature>
<feature type="domain" description="LptD C-terminal" evidence="3">
    <location>
        <begin position="360"/>
        <end position="726"/>
    </location>
</feature>
<comment type="caution">
    <text evidence="4">The sequence shown here is derived from an EMBL/GenBank/DDBJ whole genome shotgun (WGS) entry which is preliminary data.</text>
</comment>
<evidence type="ECO:0000313" key="4">
    <source>
        <dbReference type="EMBL" id="MBX7500320.1"/>
    </source>
</evidence>
<comment type="caution">
    <text evidence="1">Lacks conserved residue(s) required for the propagation of feature annotation.</text>
</comment>
<proteinExistence type="inferred from homology"/>
<dbReference type="RefSeq" id="WP_221600478.1">
    <property type="nucleotide sequence ID" value="NZ_JAIGNU010000001.1"/>
</dbReference>
<feature type="region of interest" description="Disordered" evidence="2">
    <location>
        <begin position="76"/>
        <end position="99"/>
    </location>
</feature>
<evidence type="ECO:0000256" key="2">
    <source>
        <dbReference type="SAM" id="MobiDB-lite"/>
    </source>
</evidence>
<dbReference type="InterPro" id="IPR007543">
    <property type="entry name" value="LptD_C"/>
</dbReference>
<keyword evidence="1" id="KW-0998">Cell outer membrane</keyword>
<dbReference type="HAMAP" id="MF_01411">
    <property type="entry name" value="LPS_assembly_LptD"/>
    <property type="match status" value="1"/>
</dbReference>
<sequence length="800" mass="88495">MLPPADRAPPASREVLHALTLTASAFALFAAAPLAAQSAADDVGTVVDPSGQPGDPQPDAEPVTVDTAEDVDELLGIPEPNAGLDAPPPPTGDDGVNAEGNREIDFEADILEYRSESDIVTARGNVVLRSGDRSLRADTVSWNEGTGEIVAEGRVRFVDENGNQLFSERVELTDKFEAGAMDNLLLALRQGGRLAARKGVRENDGTVALENAAYSGCEVVDPDGCPREPSWRITAERVVYSPELQRIKFTGAYLELFGARILPLPGLTVRTDGGAVSGFLVPDLRFSESNGVEVSGSYYIRFADNRDLTLTTHVYTDAAPMVAAQWRHLTESGAYQITGYATHSQRISTLTGTADSAEEFRGYVFANGRFQLSPDWSLTGSIRRSTDRTFLRRYDISRDDRLRSTVELERIGKNTYVSLAGWATQTLRLNQPQGEVPVALPVFDARWRPDTPVLGGQIELQGNTLSITRKDGQDTQRAFARAQWDLSRVTGLGQVVTLTGMLRGDVYHSDENLLTATASYRGNPGWEFRGVALGAIDVQWPFVGNALGGTVVWTPRVQLVATPPIKNLAIPNEDARAIDLEDSNLFALNRFPGYDRVEDGARVTYGFDWSLRIPDWEIKTNVGQSYRLDSDRDIFPVGTGLSERFSDFVGRTEVRYKNFLRLTHRFRLDKDNLAIRRNEVDATVGSNKTYAELGYVRLNRDITQVEDLQDREELRGAVRVAFANYWSIFGSGVFNLTDRNEDPTLMSDGFDPIRTRLGVAYQDDCLELGLTWRRDYITAGDAERGDTFQVYFSLRNLGFR</sequence>
<dbReference type="Proteomes" id="UP000782554">
    <property type="component" value="Unassembled WGS sequence"/>
</dbReference>
<keyword evidence="1" id="KW-0732">Signal</keyword>
<evidence type="ECO:0000313" key="5">
    <source>
        <dbReference type="Proteomes" id="UP000782554"/>
    </source>
</evidence>
<dbReference type="Pfam" id="PF04453">
    <property type="entry name" value="LptD"/>
    <property type="match status" value="1"/>
</dbReference>
<evidence type="ECO:0000256" key="1">
    <source>
        <dbReference type="HAMAP-Rule" id="MF_01411"/>
    </source>
</evidence>
<dbReference type="Gene3D" id="2.60.450.10">
    <property type="entry name" value="Lipopolysaccharide (LPS) transport protein A like domain"/>
    <property type="match status" value="1"/>
</dbReference>
<accession>A0ABS7JRQ7</accession>